<evidence type="ECO:0000256" key="4">
    <source>
        <dbReference type="ARBA" id="ARBA00022801"/>
    </source>
</evidence>
<comment type="similarity">
    <text evidence="2">Belongs to the metallo-beta-lactamase superfamily.</text>
</comment>
<name>A0A8H8R4X0_9HELO</name>
<evidence type="ECO:0000259" key="6">
    <source>
        <dbReference type="SMART" id="SM00849"/>
    </source>
</evidence>
<evidence type="ECO:0000256" key="1">
    <source>
        <dbReference type="ARBA" id="ARBA00001947"/>
    </source>
</evidence>
<evidence type="ECO:0000256" key="3">
    <source>
        <dbReference type="ARBA" id="ARBA00022723"/>
    </source>
</evidence>
<organism evidence="7 8">
    <name type="scientific">Lachnellula hyalina</name>
    <dbReference type="NCBI Taxonomy" id="1316788"/>
    <lineage>
        <taxon>Eukaryota</taxon>
        <taxon>Fungi</taxon>
        <taxon>Dikarya</taxon>
        <taxon>Ascomycota</taxon>
        <taxon>Pezizomycotina</taxon>
        <taxon>Leotiomycetes</taxon>
        <taxon>Helotiales</taxon>
        <taxon>Lachnaceae</taxon>
        <taxon>Lachnellula</taxon>
    </lineage>
</organism>
<dbReference type="Gene3D" id="3.60.15.10">
    <property type="entry name" value="Ribonuclease Z/Hydroxyacylglutathione hydrolase-like"/>
    <property type="match status" value="1"/>
</dbReference>
<dbReference type="GeneID" id="41984235"/>
<dbReference type="AlphaFoldDB" id="A0A8H8R4X0"/>
<gene>
    <name evidence="7" type="primary">aiiA</name>
    <name evidence="7" type="ORF">LHYA1_G004037</name>
</gene>
<dbReference type="SMART" id="SM00849">
    <property type="entry name" value="Lactamase_B"/>
    <property type="match status" value="1"/>
</dbReference>
<dbReference type="EMBL" id="QGMH01000046">
    <property type="protein sequence ID" value="TVY27555.1"/>
    <property type="molecule type" value="Genomic_DNA"/>
</dbReference>
<keyword evidence="3" id="KW-0479">Metal-binding</keyword>
<protein>
    <submittedName>
        <fullName evidence="7">N-acyl homoserine lactonase</fullName>
    </submittedName>
</protein>
<dbReference type="SUPFAM" id="SSF56281">
    <property type="entry name" value="Metallo-hydrolase/oxidoreductase"/>
    <property type="match status" value="1"/>
</dbReference>
<keyword evidence="5" id="KW-0862">Zinc</keyword>
<comment type="caution">
    <text evidence="7">The sequence shown here is derived from an EMBL/GenBank/DDBJ whole genome shotgun (WGS) entry which is preliminary data.</text>
</comment>
<evidence type="ECO:0000313" key="8">
    <source>
        <dbReference type="Proteomes" id="UP000431533"/>
    </source>
</evidence>
<reference evidence="7 8" key="1">
    <citation type="submission" date="2018-05" db="EMBL/GenBank/DDBJ databases">
        <title>Genome sequencing and assembly of the regulated plant pathogen Lachnellula willkommii and related sister species for the development of diagnostic species identification markers.</title>
        <authorList>
            <person name="Giroux E."/>
            <person name="Bilodeau G."/>
        </authorList>
    </citation>
    <scope>NUCLEOTIDE SEQUENCE [LARGE SCALE GENOMIC DNA]</scope>
    <source>
        <strain evidence="7 8">CBS 185.66</strain>
    </source>
</reference>
<dbReference type="CDD" id="cd07729">
    <property type="entry name" value="AHL_lactonase_MBL-fold"/>
    <property type="match status" value="1"/>
</dbReference>
<sequence length="292" mass="31847">MATTDIQIQILQTGTITVRPSLYTQPHTRSPLLRLLHILTDRQWRSPSLPVYTFLITHPTEGRILFDTGMSPSCNGPGYFAWWFPAIKFMSRLSITPDQSIGTQLLERGIGPGDLTAVVLSHLHHDHSGGLSDVAGAPVLMSKEHWEAFQSPTAATLSGAAPNHWPRDFAPDFLQATGGPVGPFEKSYPVTADGRVVAVETPGHMRGHVSLVVFGDEATTYFLTGDATYDLESLDAEGTDGANDDPVGAVETVRKIKQLARERPLVVLPSHDLGSRQRLEEKIAYKPSNTGF</sequence>
<evidence type="ECO:0000313" key="7">
    <source>
        <dbReference type="EMBL" id="TVY27555.1"/>
    </source>
</evidence>
<dbReference type="PANTHER" id="PTHR42978:SF2">
    <property type="entry name" value="102 KBASES UNSTABLE REGION: FROM 1 TO 119443"/>
    <property type="match status" value="1"/>
</dbReference>
<dbReference type="InterPro" id="IPR051013">
    <property type="entry name" value="MBL_superfamily_lactonases"/>
</dbReference>
<dbReference type="PANTHER" id="PTHR42978">
    <property type="entry name" value="QUORUM-QUENCHING LACTONASE YTNP-RELATED-RELATED"/>
    <property type="match status" value="1"/>
</dbReference>
<dbReference type="Pfam" id="PF00753">
    <property type="entry name" value="Lactamase_B"/>
    <property type="match status" value="1"/>
</dbReference>
<dbReference type="OrthoDB" id="10250730at2759"/>
<dbReference type="InterPro" id="IPR036866">
    <property type="entry name" value="RibonucZ/Hydroxyglut_hydro"/>
</dbReference>
<evidence type="ECO:0000256" key="2">
    <source>
        <dbReference type="ARBA" id="ARBA00007749"/>
    </source>
</evidence>
<feature type="domain" description="Metallo-beta-lactamase" evidence="6">
    <location>
        <begin position="50"/>
        <end position="271"/>
    </location>
</feature>
<dbReference type="GO" id="GO:0046872">
    <property type="term" value="F:metal ion binding"/>
    <property type="evidence" value="ECO:0007669"/>
    <property type="project" value="UniProtKB-KW"/>
</dbReference>
<dbReference type="RefSeq" id="XP_031006343.1">
    <property type="nucleotide sequence ID" value="XM_031149001.1"/>
</dbReference>
<keyword evidence="4" id="KW-0378">Hydrolase</keyword>
<proteinExistence type="inferred from homology"/>
<comment type="cofactor">
    <cofactor evidence="1">
        <name>Zn(2+)</name>
        <dbReference type="ChEBI" id="CHEBI:29105"/>
    </cofactor>
</comment>
<keyword evidence="8" id="KW-1185">Reference proteome</keyword>
<dbReference type="InterPro" id="IPR001279">
    <property type="entry name" value="Metallo-B-lactamas"/>
</dbReference>
<evidence type="ECO:0000256" key="5">
    <source>
        <dbReference type="ARBA" id="ARBA00022833"/>
    </source>
</evidence>
<dbReference type="GO" id="GO:0016787">
    <property type="term" value="F:hydrolase activity"/>
    <property type="evidence" value="ECO:0007669"/>
    <property type="project" value="UniProtKB-KW"/>
</dbReference>
<accession>A0A8H8R4X0</accession>
<dbReference type="Proteomes" id="UP000431533">
    <property type="component" value="Unassembled WGS sequence"/>
</dbReference>